<feature type="transmembrane region" description="Helical" evidence="6">
    <location>
        <begin position="290"/>
        <end position="312"/>
    </location>
</feature>
<accession>A0ABT1NDQ8</accession>
<proteinExistence type="predicted"/>
<dbReference type="RefSeq" id="WP_255226912.1">
    <property type="nucleotide sequence ID" value="NZ_JAJEKE010000005.1"/>
</dbReference>
<dbReference type="PANTHER" id="PTHR47089">
    <property type="entry name" value="ABC TRANSPORTER, PERMEASE PROTEIN"/>
    <property type="match status" value="1"/>
</dbReference>
<feature type="transmembrane region" description="Helical" evidence="6">
    <location>
        <begin position="324"/>
        <end position="348"/>
    </location>
</feature>
<dbReference type="Proteomes" id="UP001651880">
    <property type="component" value="Unassembled WGS sequence"/>
</dbReference>
<feature type="transmembrane region" description="Helical" evidence="6">
    <location>
        <begin position="156"/>
        <end position="175"/>
    </location>
</feature>
<dbReference type="InterPro" id="IPR001851">
    <property type="entry name" value="ABC_transp_permease"/>
</dbReference>
<name>A0ABT1NDQ8_9FIRM</name>
<protein>
    <submittedName>
        <fullName evidence="7">ABC transporter permease</fullName>
    </submittedName>
</protein>
<sequence>MDSKSTIRKSKGSSFIQWIFKSEFSISILSLLISLAVLALMSLIYGADPWAVISSLFQGALRGKRSIVFTLMQMAPLILTGLAVYIPYKAGFFNIGGQGQLEIGALAAVFVTTNMKGSPFVVITVALLVSMAVGIVAVLIPLFLKVKRGANEVTTTIMMNFTCVNLVYALVTSVMKDPKAFYGATRAVPAEYQLMAFPSATGVHIGVWLAVLIALIAAWLMKNSVTGFQLKAVGYNQQAAKTAGINVGKILKGSVIAGAALAGLAGGIEVMGVTYRVAEGWALPWGFTGVSVAFLGANPLGIIPVAFILAILETGARYMQAMTGVPSAMISIMQGIPVVLFVCLNSWFMLRKLKGKN</sequence>
<keyword evidence="8" id="KW-1185">Reference proteome</keyword>
<reference evidence="7 8" key="1">
    <citation type="submission" date="2021-10" db="EMBL/GenBank/DDBJ databases">
        <title>Lutispora strain m25 sp. nov., a thermophilic, non-spore-forming bacterium isolated from a lab-scale methanogenic bioreactor digesting anaerobic sludge.</title>
        <authorList>
            <person name="El Houari A."/>
            <person name="Mcdonald J."/>
        </authorList>
    </citation>
    <scope>NUCLEOTIDE SEQUENCE [LARGE SCALE GENOMIC DNA]</scope>
    <source>
        <strain evidence="8">m25</strain>
    </source>
</reference>
<feature type="transmembrane region" description="Helical" evidence="6">
    <location>
        <begin position="255"/>
        <end position="278"/>
    </location>
</feature>
<keyword evidence="3 6" id="KW-0812">Transmembrane</keyword>
<feature type="transmembrane region" description="Helical" evidence="6">
    <location>
        <begin position="120"/>
        <end position="144"/>
    </location>
</feature>
<dbReference type="CDD" id="cd06580">
    <property type="entry name" value="TM_PBP1_transp_TpRbsC_like"/>
    <property type="match status" value="1"/>
</dbReference>
<keyword evidence="5 6" id="KW-0472">Membrane</keyword>
<evidence type="ECO:0000313" key="8">
    <source>
        <dbReference type="Proteomes" id="UP001651880"/>
    </source>
</evidence>
<feature type="transmembrane region" description="Helical" evidence="6">
    <location>
        <begin position="67"/>
        <end position="88"/>
    </location>
</feature>
<dbReference type="EMBL" id="JAJEKE010000005">
    <property type="protein sequence ID" value="MCQ1529392.1"/>
    <property type="molecule type" value="Genomic_DNA"/>
</dbReference>
<feature type="transmembrane region" description="Helical" evidence="6">
    <location>
        <begin position="195"/>
        <end position="221"/>
    </location>
</feature>
<evidence type="ECO:0000256" key="5">
    <source>
        <dbReference type="ARBA" id="ARBA00023136"/>
    </source>
</evidence>
<keyword evidence="4 6" id="KW-1133">Transmembrane helix</keyword>
<evidence type="ECO:0000256" key="1">
    <source>
        <dbReference type="ARBA" id="ARBA00004651"/>
    </source>
</evidence>
<evidence type="ECO:0000313" key="7">
    <source>
        <dbReference type="EMBL" id="MCQ1529392.1"/>
    </source>
</evidence>
<feature type="transmembrane region" description="Helical" evidence="6">
    <location>
        <begin position="24"/>
        <end position="46"/>
    </location>
</feature>
<dbReference type="Pfam" id="PF02653">
    <property type="entry name" value="BPD_transp_2"/>
    <property type="match status" value="1"/>
</dbReference>
<gene>
    <name evidence="7" type="ORF">LJD61_07475</name>
</gene>
<evidence type="ECO:0000256" key="2">
    <source>
        <dbReference type="ARBA" id="ARBA00022475"/>
    </source>
</evidence>
<evidence type="ECO:0000256" key="4">
    <source>
        <dbReference type="ARBA" id="ARBA00022989"/>
    </source>
</evidence>
<evidence type="ECO:0000256" key="6">
    <source>
        <dbReference type="SAM" id="Phobius"/>
    </source>
</evidence>
<evidence type="ECO:0000256" key="3">
    <source>
        <dbReference type="ARBA" id="ARBA00022692"/>
    </source>
</evidence>
<comment type="caution">
    <text evidence="7">The sequence shown here is derived from an EMBL/GenBank/DDBJ whole genome shotgun (WGS) entry which is preliminary data.</text>
</comment>
<organism evidence="7 8">
    <name type="scientific">Lutispora saccharofermentans</name>
    <dbReference type="NCBI Taxonomy" id="3024236"/>
    <lineage>
        <taxon>Bacteria</taxon>
        <taxon>Bacillati</taxon>
        <taxon>Bacillota</taxon>
        <taxon>Clostridia</taxon>
        <taxon>Lutisporales</taxon>
        <taxon>Lutisporaceae</taxon>
        <taxon>Lutispora</taxon>
    </lineage>
</organism>
<dbReference type="PANTHER" id="PTHR47089:SF1">
    <property type="entry name" value="GUANOSINE ABC TRANSPORTER PERMEASE PROTEIN NUPP"/>
    <property type="match status" value="1"/>
</dbReference>
<comment type="subcellular location">
    <subcellularLocation>
        <location evidence="1">Cell membrane</location>
        <topology evidence="1">Multi-pass membrane protein</topology>
    </subcellularLocation>
</comment>
<keyword evidence="2" id="KW-1003">Cell membrane</keyword>